<reference evidence="1 2" key="1">
    <citation type="submission" date="2020-03" db="EMBL/GenBank/DDBJ databases">
        <title>WGS of actinomycetes isolated from Thailand.</title>
        <authorList>
            <person name="Thawai C."/>
        </authorList>
    </citation>
    <scope>NUCLEOTIDE SEQUENCE [LARGE SCALE GENOMIC DNA]</scope>
    <source>
        <strain evidence="1 2">FMUSA5-5</strain>
    </source>
</reference>
<name>A0ABX1B1B9_9ACTN</name>
<sequence length="73" mass="8025">MTEDVGIITGELTVRTVVAGDQVSVRVQYLNADEWYELEGSPLPPPTTSGPDLREKIVQAIRHGLERGPVPNR</sequence>
<proteinExistence type="predicted"/>
<dbReference type="RefSeq" id="WP_168009827.1">
    <property type="nucleotide sequence ID" value="NZ_JAATEP010000007.1"/>
</dbReference>
<dbReference type="Proteomes" id="UP000696294">
    <property type="component" value="Unassembled WGS sequence"/>
</dbReference>
<dbReference type="EMBL" id="JAATEP010000007">
    <property type="protein sequence ID" value="NJP90247.1"/>
    <property type="molecule type" value="Genomic_DNA"/>
</dbReference>
<accession>A0ABX1B1B9</accession>
<gene>
    <name evidence="1" type="ORF">HCN51_12440</name>
</gene>
<protein>
    <submittedName>
        <fullName evidence="1">Uncharacterized protein</fullName>
    </submittedName>
</protein>
<comment type="caution">
    <text evidence="1">The sequence shown here is derived from an EMBL/GenBank/DDBJ whole genome shotgun (WGS) entry which is preliminary data.</text>
</comment>
<evidence type="ECO:0000313" key="2">
    <source>
        <dbReference type="Proteomes" id="UP000696294"/>
    </source>
</evidence>
<organism evidence="1 2">
    <name type="scientific">Nonomuraea composti</name>
    <dbReference type="NCBI Taxonomy" id="2720023"/>
    <lineage>
        <taxon>Bacteria</taxon>
        <taxon>Bacillati</taxon>
        <taxon>Actinomycetota</taxon>
        <taxon>Actinomycetes</taxon>
        <taxon>Streptosporangiales</taxon>
        <taxon>Streptosporangiaceae</taxon>
        <taxon>Nonomuraea</taxon>
    </lineage>
</organism>
<evidence type="ECO:0000313" key="1">
    <source>
        <dbReference type="EMBL" id="NJP90247.1"/>
    </source>
</evidence>
<keyword evidence="2" id="KW-1185">Reference proteome</keyword>